<evidence type="ECO:0000313" key="2">
    <source>
        <dbReference type="EMBL" id="KAK8492088.1"/>
    </source>
</evidence>
<reference evidence="2 3" key="1">
    <citation type="journal article" date="2024" name="G3 (Bethesda)">
        <title>Genome assembly of Hibiscus sabdariffa L. provides insights into metabolisms of medicinal natural products.</title>
        <authorList>
            <person name="Kim T."/>
        </authorList>
    </citation>
    <scope>NUCLEOTIDE SEQUENCE [LARGE SCALE GENOMIC DNA]</scope>
    <source>
        <strain evidence="2">TK-2024</strain>
        <tissue evidence="2">Old leaves</tissue>
    </source>
</reference>
<evidence type="ECO:0000313" key="1">
    <source>
        <dbReference type="EMBL" id="KAK8491962.1"/>
    </source>
</evidence>
<dbReference type="EMBL" id="JBBPBN010000257">
    <property type="protein sequence ID" value="KAK8491962.1"/>
    <property type="molecule type" value="Genomic_DNA"/>
</dbReference>
<protein>
    <submittedName>
        <fullName evidence="2">Uncharacterized protein</fullName>
    </submittedName>
</protein>
<keyword evidence="3" id="KW-1185">Reference proteome</keyword>
<name>A0ABR2AG16_9ROSI</name>
<evidence type="ECO:0000313" key="3">
    <source>
        <dbReference type="Proteomes" id="UP001396334"/>
    </source>
</evidence>
<proteinExistence type="predicted"/>
<organism evidence="2 3">
    <name type="scientific">Hibiscus sabdariffa</name>
    <name type="common">roselle</name>
    <dbReference type="NCBI Taxonomy" id="183260"/>
    <lineage>
        <taxon>Eukaryota</taxon>
        <taxon>Viridiplantae</taxon>
        <taxon>Streptophyta</taxon>
        <taxon>Embryophyta</taxon>
        <taxon>Tracheophyta</taxon>
        <taxon>Spermatophyta</taxon>
        <taxon>Magnoliopsida</taxon>
        <taxon>eudicotyledons</taxon>
        <taxon>Gunneridae</taxon>
        <taxon>Pentapetalae</taxon>
        <taxon>rosids</taxon>
        <taxon>malvids</taxon>
        <taxon>Malvales</taxon>
        <taxon>Malvaceae</taxon>
        <taxon>Malvoideae</taxon>
        <taxon>Hibiscus</taxon>
    </lineage>
</organism>
<accession>A0ABR2AG16</accession>
<gene>
    <name evidence="1" type="ORF">V6N11_014086</name>
    <name evidence="2" type="ORF">V6N11_014208</name>
</gene>
<dbReference type="Proteomes" id="UP001396334">
    <property type="component" value="Unassembled WGS sequence"/>
</dbReference>
<comment type="caution">
    <text evidence="2">The sequence shown here is derived from an EMBL/GenBank/DDBJ whole genome shotgun (WGS) entry which is preliminary data.</text>
</comment>
<sequence>MFGTFIFKHAQATKSHGVGIKSANSICCKKPGVEGHPGENTVLGDIQFVPNDACIVDLRIGLPNEVPGLFWSFNFHPGQTILSSTGSCGSSYRAISCIGHCPAILRLGGREAEGRKVLWPARGGDSVPFYGCGEVDEDRGATSEYVPTPNPSTTTEHKTLSVSEDEYTKFFQYQAAKLLPGLSSVIRGKSSRSDTVVARVVNQIPFSRKWRRRKVKRRWAGLDSKQARRFTKPV</sequence>
<dbReference type="EMBL" id="JBBPBN010000257">
    <property type="protein sequence ID" value="KAK8492088.1"/>
    <property type="molecule type" value="Genomic_DNA"/>
</dbReference>